<comment type="caution">
    <text evidence="13">The sequence shown here is derived from an EMBL/GenBank/DDBJ whole genome shotgun (WGS) entry which is preliminary data.</text>
</comment>
<dbReference type="SUPFAM" id="SSF49464">
    <property type="entry name" value="Carboxypeptidase regulatory domain-like"/>
    <property type="match status" value="1"/>
</dbReference>
<evidence type="ECO:0000256" key="4">
    <source>
        <dbReference type="ARBA" id="ARBA00022692"/>
    </source>
</evidence>
<dbReference type="InterPro" id="IPR000531">
    <property type="entry name" value="Beta-barrel_TonB"/>
</dbReference>
<keyword evidence="3 8" id="KW-1134">Transmembrane beta strand</keyword>
<dbReference type="RefSeq" id="WP_281764454.1">
    <property type="nucleotide sequence ID" value="NZ_BRVO01000001.1"/>
</dbReference>
<dbReference type="SUPFAM" id="SSF56935">
    <property type="entry name" value="Porins"/>
    <property type="match status" value="1"/>
</dbReference>
<dbReference type="Pfam" id="PF13715">
    <property type="entry name" value="CarbopepD_reg_2"/>
    <property type="match status" value="1"/>
</dbReference>
<feature type="domain" description="TonB-dependent receptor plug" evidence="12">
    <location>
        <begin position="117"/>
        <end position="225"/>
    </location>
</feature>
<dbReference type="Proteomes" id="UP001143543">
    <property type="component" value="Unassembled WGS sequence"/>
</dbReference>
<accession>A0ABQ5MHD9</accession>
<evidence type="ECO:0000259" key="11">
    <source>
        <dbReference type="Pfam" id="PF00593"/>
    </source>
</evidence>
<dbReference type="InterPro" id="IPR012910">
    <property type="entry name" value="Plug_dom"/>
</dbReference>
<dbReference type="Gene3D" id="2.60.40.1120">
    <property type="entry name" value="Carboxypeptidase-like, regulatory domain"/>
    <property type="match status" value="1"/>
</dbReference>
<sequence length="1041" mass="113468">MRTKFSGFLTLLLVLIVQLGFAQEKTITGTVVDPDGLPLPGTTVQVKGKSTGTQTDFDGNYSITATEGDVLVFSYIGFKSFEAPVGSSSTVDVTMQMDAEQLGEVVVTGALGIKRKQEELTAAQEVVKAEKLTQAGQPDAVVALTGKVSGLNITTTSSGVNETTRVVLRGGRSISGNNEALVVIDGVISSLNFLKSIDPNSIASVNVIKGANGAALYGSAGSNGVIVVETKKGSNGGEGKLTISVRSNIDFQQVAFLPERQTRYGQGWSSGDGWANYTYENGGWGPEFDGQMATIGLPQADGSYITRPYSSLGYDNIKEFFQTGITTQNQAELAYGDSEGYANLSFQNQQREFVIENDNLKQNTFNFKAGKTLGKWKLSANATYTSKGTDYARSTLYADLLQTASNIPVQAFENSGNEGHWNGYYFNPYWLRDNNRYERRDEYSNFIGEIGYEFNDHIDVILRSNARLASRDILYYQNGYADPQSVVDITGNQRTQNSGFYRDSYNTRYFYTDFLVNFDYQLTDDLNLKANIGANNQYSTGFQTRVGGQNLTVPGIYTTSNLENGVTYGSDAERGMGTFDNQFFSRSYAVYANLDLGYKDFLFLNATARNDWTSVLDQSNNSFFYPSVGLSFVPTKAIEGLQNSDAINFLKVFASYVQVGNASINPYEINATLSQGTGYPFNSNSYILSQSQTDPLLTPEFTDSYEVGLNAGLFHDKVTLDAAYFYTSTTDLITDITPSYASGLSNATVNLAETEVNGFEIDLGLNPFQSSSPDQVDWALNLSFSTNKTNVVSVTDQSNEVLISSSSAPGIYAVVGEEFPVLQGTAYERDPEGHIVVDATTGNPIIASGNKNFGRTTPKYIYGLNSTVSWKNFTLSATMDYRTGHVFWSQTKYALSWSGHLVESAYNRGSFVVPNSVYQDGSGNYVPNTNITAGNSASAYSQYYSTYVGGVDENNVLDASAVKLREISLKYSVPSKLLENTFISDITISANARNLYTWLPKENRGYSDPESANTSGNAVGLAVTGNYPSTRSFGLGLNVIF</sequence>
<keyword evidence="6 8" id="KW-0472">Membrane</keyword>
<dbReference type="InterPro" id="IPR037066">
    <property type="entry name" value="Plug_dom_sf"/>
</dbReference>
<keyword evidence="7 8" id="KW-0998">Cell outer membrane</keyword>
<evidence type="ECO:0000256" key="10">
    <source>
        <dbReference type="SAM" id="SignalP"/>
    </source>
</evidence>
<keyword evidence="14" id="KW-1185">Reference proteome</keyword>
<feature type="signal peptide" evidence="10">
    <location>
        <begin position="1"/>
        <end position="22"/>
    </location>
</feature>
<evidence type="ECO:0000259" key="12">
    <source>
        <dbReference type="Pfam" id="PF07715"/>
    </source>
</evidence>
<dbReference type="InterPro" id="IPR023996">
    <property type="entry name" value="TonB-dep_OMP_SusC/RagA"/>
</dbReference>
<comment type="subcellular location">
    <subcellularLocation>
        <location evidence="1 8">Cell outer membrane</location>
        <topology evidence="1 8">Multi-pass membrane protein</topology>
    </subcellularLocation>
</comment>
<gene>
    <name evidence="13" type="ORF">Y10_11930</name>
</gene>
<dbReference type="Pfam" id="PF00593">
    <property type="entry name" value="TonB_dep_Rec_b-barrel"/>
    <property type="match status" value="1"/>
</dbReference>
<feature type="chain" id="PRO_5045709806" evidence="10">
    <location>
        <begin position="23"/>
        <end position="1041"/>
    </location>
</feature>
<dbReference type="PROSITE" id="PS52016">
    <property type="entry name" value="TONB_DEPENDENT_REC_3"/>
    <property type="match status" value="1"/>
</dbReference>
<evidence type="ECO:0000256" key="3">
    <source>
        <dbReference type="ARBA" id="ARBA00022452"/>
    </source>
</evidence>
<evidence type="ECO:0000256" key="7">
    <source>
        <dbReference type="ARBA" id="ARBA00023237"/>
    </source>
</evidence>
<evidence type="ECO:0000256" key="2">
    <source>
        <dbReference type="ARBA" id="ARBA00022448"/>
    </source>
</evidence>
<keyword evidence="10" id="KW-0732">Signal</keyword>
<proteinExistence type="inferred from homology"/>
<keyword evidence="2 8" id="KW-0813">Transport</keyword>
<name>A0ABQ5MHD9_9FLAO</name>
<evidence type="ECO:0000256" key="8">
    <source>
        <dbReference type="PROSITE-ProRule" id="PRU01360"/>
    </source>
</evidence>
<keyword evidence="4 8" id="KW-0812">Transmembrane</keyword>
<keyword evidence="5 9" id="KW-0798">TonB box</keyword>
<feature type="domain" description="TonB-dependent receptor-like beta-barrel" evidence="11">
    <location>
        <begin position="414"/>
        <end position="922"/>
    </location>
</feature>
<evidence type="ECO:0000256" key="6">
    <source>
        <dbReference type="ARBA" id="ARBA00023136"/>
    </source>
</evidence>
<evidence type="ECO:0000256" key="5">
    <source>
        <dbReference type="ARBA" id="ARBA00023077"/>
    </source>
</evidence>
<evidence type="ECO:0000256" key="1">
    <source>
        <dbReference type="ARBA" id="ARBA00004571"/>
    </source>
</evidence>
<dbReference type="Gene3D" id="2.40.170.20">
    <property type="entry name" value="TonB-dependent receptor, beta-barrel domain"/>
    <property type="match status" value="1"/>
</dbReference>
<dbReference type="Pfam" id="PF07715">
    <property type="entry name" value="Plug"/>
    <property type="match status" value="1"/>
</dbReference>
<evidence type="ECO:0000256" key="9">
    <source>
        <dbReference type="RuleBase" id="RU003357"/>
    </source>
</evidence>
<dbReference type="EMBL" id="BRVO01000001">
    <property type="protein sequence ID" value="GLB48825.1"/>
    <property type="molecule type" value="Genomic_DNA"/>
</dbReference>
<dbReference type="NCBIfam" id="TIGR04056">
    <property type="entry name" value="OMP_RagA_SusC"/>
    <property type="match status" value="1"/>
</dbReference>
<comment type="similarity">
    <text evidence="8 9">Belongs to the TonB-dependent receptor family.</text>
</comment>
<evidence type="ECO:0000313" key="14">
    <source>
        <dbReference type="Proteomes" id="UP001143543"/>
    </source>
</evidence>
<dbReference type="InterPro" id="IPR039426">
    <property type="entry name" value="TonB-dep_rcpt-like"/>
</dbReference>
<protein>
    <submittedName>
        <fullName evidence="13">SusC/RagA family TonB-linked outer membrane protein</fullName>
    </submittedName>
</protein>
<reference evidence="13" key="1">
    <citation type="submission" date="2022-07" db="EMBL/GenBank/DDBJ databases">
        <title>Taxonomy of Novel Oxalotrophic and Methylotrophic Bacteria.</title>
        <authorList>
            <person name="Sahin N."/>
            <person name="Tani A."/>
        </authorList>
    </citation>
    <scope>NUCLEOTIDE SEQUENCE</scope>
    <source>
        <strain evidence="13">Y10</strain>
    </source>
</reference>
<dbReference type="InterPro" id="IPR036942">
    <property type="entry name" value="Beta-barrel_TonB_sf"/>
</dbReference>
<organism evidence="13 14">
    <name type="scientific">Neptunitalea lumnitzerae</name>
    <dbReference type="NCBI Taxonomy" id="2965509"/>
    <lineage>
        <taxon>Bacteria</taxon>
        <taxon>Pseudomonadati</taxon>
        <taxon>Bacteroidota</taxon>
        <taxon>Flavobacteriia</taxon>
        <taxon>Flavobacteriales</taxon>
        <taxon>Flavobacteriaceae</taxon>
        <taxon>Neptunitalea</taxon>
    </lineage>
</organism>
<dbReference type="InterPro" id="IPR008969">
    <property type="entry name" value="CarboxyPept-like_regulatory"/>
</dbReference>
<dbReference type="Gene3D" id="2.170.130.10">
    <property type="entry name" value="TonB-dependent receptor, plug domain"/>
    <property type="match status" value="1"/>
</dbReference>
<evidence type="ECO:0000313" key="13">
    <source>
        <dbReference type="EMBL" id="GLB48825.1"/>
    </source>
</evidence>